<dbReference type="PANTHER" id="PTHR23222:SF0">
    <property type="entry name" value="PROHIBITIN 1"/>
    <property type="match status" value="1"/>
</dbReference>
<evidence type="ECO:0000259" key="1">
    <source>
        <dbReference type="Pfam" id="PF01145"/>
    </source>
</evidence>
<dbReference type="Pfam" id="PF01145">
    <property type="entry name" value="Band_7"/>
    <property type="match status" value="1"/>
</dbReference>
<dbReference type="EMBL" id="ON529858">
    <property type="protein sequence ID" value="UTC29667.1"/>
    <property type="molecule type" value="Genomic_DNA"/>
</dbReference>
<organism evidence="2 3">
    <name type="scientific">Brevundimonas phage vB_BgoS-Bajun</name>
    <dbReference type="NCBI Taxonomy" id="2948594"/>
    <lineage>
        <taxon>Viruses</taxon>
        <taxon>Duplodnaviria</taxon>
        <taxon>Heunggongvirae</taxon>
        <taxon>Uroviricota</taxon>
        <taxon>Caudoviricetes</taxon>
        <taxon>Dolichocephalovirinae</taxon>
    </lineage>
</organism>
<reference evidence="2" key="1">
    <citation type="submission" date="2022-05" db="EMBL/GenBank/DDBJ databases">
        <authorList>
            <person name="Friedrich I."/>
            <person name="Poehlein A."/>
            <person name="Schneider D."/>
            <person name="Hertel R."/>
            <person name="Daniel R."/>
        </authorList>
    </citation>
    <scope>NUCLEOTIDE SEQUENCE</scope>
</reference>
<keyword evidence="3" id="KW-1185">Reference proteome</keyword>
<dbReference type="InterPro" id="IPR000163">
    <property type="entry name" value="Prohibitin"/>
</dbReference>
<evidence type="ECO:0000313" key="2">
    <source>
        <dbReference type="EMBL" id="UTC29667.1"/>
    </source>
</evidence>
<accession>A0A9E7N731</accession>
<dbReference type="InterPro" id="IPR001107">
    <property type="entry name" value="Band_7"/>
</dbReference>
<feature type="domain" description="Band 7" evidence="1">
    <location>
        <begin position="25"/>
        <end position="221"/>
    </location>
</feature>
<dbReference type="Proteomes" id="UP001057427">
    <property type="component" value="Segment"/>
</dbReference>
<gene>
    <name evidence="2" type="ORF">BAJUN_00370</name>
</gene>
<proteinExistence type="predicted"/>
<protein>
    <recommendedName>
        <fullName evidence="1">Band 7 domain-containing protein</fullName>
    </recommendedName>
</protein>
<evidence type="ECO:0000313" key="3">
    <source>
        <dbReference type="Proteomes" id="UP001057427"/>
    </source>
</evidence>
<sequence>MNIKRFLAIGALAAIALTTAACGKTVEAGNGGVKINNLAGGVQERALGSGWHGAMPMVERIEQYPTIQRTYTYTREPDERGAENEEISFTDRTGLAMTADVQIVLAPQLATLPKLYTKYRLTFDQLLDGPIRNDIRTAIAAETEQVGVDQLLAGGRQEIIRRAFARVQRKWAADGIVISQLDWIGAIRFPPVITEAITLRTQADQQVNAANARVAVAEAQAREKIAIATGDAEAYRLRSRELSPAILQQQAIAKWDGKLPTVTGSGATPFINIPAGR</sequence>
<dbReference type="GO" id="GO:0016020">
    <property type="term" value="C:membrane"/>
    <property type="evidence" value="ECO:0007669"/>
    <property type="project" value="InterPro"/>
</dbReference>
<dbReference type="PANTHER" id="PTHR23222">
    <property type="entry name" value="PROHIBITIN"/>
    <property type="match status" value="1"/>
</dbReference>
<dbReference type="PROSITE" id="PS51257">
    <property type="entry name" value="PROKAR_LIPOPROTEIN"/>
    <property type="match status" value="1"/>
</dbReference>
<name>A0A9E7N731_9CAUD</name>